<dbReference type="RefSeq" id="WP_232521487.1">
    <property type="nucleotide sequence ID" value="NZ_BOPI01000015.1"/>
</dbReference>
<keyword evidence="2" id="KW-1185">Reference proteome</keyword>
<reference evidence="2" key="1">
    <citation type="submission" date="2016-10" db="EMBL/GenBank/DDBJ databases">
        <authorList>
            <person name="Varghese N."/>
            <person name="Submissions S."/>
        </authorList>
    </citation>
    <scope>NUCLEOTIDE SEQUENCE [LARGE SCALE GENOMIC DNA]</scope>
    <source>
        <strain evidence="2">CGMCC 4.7038</strain>
    </source>
</reference>
<dbReference type="InterPro" id="IPR011852">
    <property type="entry name" value="TRAP_TAXI"/>
</dbReference>
<dbReference type="STRING" id="1144548.SAMN05443287_109148"/>
<dbReference type="Gene3D" id="3.40.190.10">
    <property type="entry name" value="Periplasmic binding protein-like II"/>
    <property type="match status" value="2"/>
</dbReference>
<evidence type="ECO:0000313" key="1">
    <source>
        <dbReference type="EMBL" id="SEJ88384.1"/>
    </source>
</evidence>
<sequence>MTQEGDSVGRINVRLVAGAGALVLVAAGAAGCGGRQGAAATDDTASAVTCEVAENTRVGIATGNATGVYYVVGNALAGQLSGSTGGRLTGTAAETGASVQNIEQLVGGQYDVAFSLFDTAVNAVEGKGSFTAPQPVEALARIYDNYTQVVVRADSGINSVADMKGRKISTGSPKSGTEVIANRLLEAAGLDPATDIQAQRLDLIKTVEGVKDGSVDGFFWSGGLPTGGLTDLFTTAGDKVKFIDITPLLPKMSELNPAYQAGTIGKDVYSTTADTPTIVVPNVLLVRKDLDANVACAITRTVFEKKDALAQANPAAKGIALDTARRTDPVGLHRGAVKALLDLGAS</sequence>
<dbReference type="EMBL" id="FNYV01000009">
    <property type="protein sequence ID" value="SEJ88384.1"/>
    <property type="molecule type" value="Genomic_DNA"/>
</dbReference>
<dbReference type="PANTHER" id="PTHR42941">
    <property type="entry name" value="SLL1037 PROTEIN"/>
    <property type="match status" value="1"/>
</dbReference>
<proteinExistence type="predicted"/>
<dbReference type="AlphaFoldDB" id="A0A1H7CGJ5"/>
<dbReference type="Pfam" id="PF16868">
    <property type="entry name" value="NMT1_3"/>
    <property type="match status" value="1"/>
</dbReference>
<evidence type="ECO:0008006" key="3">
    <source>
        <dbReference type="Google" id="ProtNLM"/>
    </source>
</evidence>
<dbReference type="CDD" id="cd13569">
    <property type="entry name" value="PBP2_TAXI_TRAP_like_1"/>
    <property type="match status" value="1"/>
</dbReference>
<gene>
    <name evidence="1" type="ORF">SAMN05443287_109148</name>
</gene>
<dbReference type="NCBIfam" id="TIGR02122">
    <property type="entry name" value="TRAP_TAXI"/>
    <property type="match status" value="1"/>
</dbReference>
<dbReference type="Proteomes" id="UP000198707">
    <property type="component" value="Unassembled WGS sequence"/>
</dbReference>
<protein>
    <recommendedName>
        <fullName evidence="3">TRAP transporter solute receptor, TAXI family</fullName>
    </recommendedName>
</protein>
<dbReference type="SUPFAM" id="SSF53850">
    <property type="entry name" value="Periplasmic binding protein-like II"/>
    <property type="match status" value="1"/>
</dbReference>
<accession>A0A1H7CGJ5</accession>
<evidence type="ECO:0000313" key="2">
    <source>
        <dbReference type="Proteomes" id="UP000198707"/>
    </source>
</evidence>
<name>A0A1H7CGJ5_9ACTN</name>
<organism evidence="1 2">
    <name type="scientific">Micromonospora phaseoli</name>
    <dbReference type="NCBI Taxonomy" id="1144548"/>
    <lineage>
        <taxon>Bacteria</taxon>
        <taxon>Bacillati</taxon>
        <taxon>Actinomycetota</taxon>
        <taxon>Actinomycetes</taxon>
        <taxon>Micromonosporales</taxon>
        <taxon>Micromonosporaceae</taxon>
        <taxon>Micromonospora</taxon>
    </lineage>
</organism>
<dbReference type="PANTHER" id="PTHR42941:SF1">
    <property type="entry name" value="SLL1037 PROTEIN"/>
    <property type="match status" value="1"/>
</dbReference>